<dbReference type="AlphaFoldDB" id="A0A0L0FJ89"/>
<feature type="transmembrane region" description="Helical" evidence="2">
    <location>
        <begin position="61"/>
        <end position="84"/>
    </location>
</feature>
<dbReference type="Pfam" id="PF01554">
    <property type="entry name" value="MatE"/>
    <property type="match status" value="1"/>
</dbReference>
<dbReference type="InterPro" id="IPR002528">
    <property type="entry name" value="MATE_fam"/>
</dbReference>
<keyword evidence="4" id="KW-1185">Reference proteome</keyword>
<feature type="non-terminal residue" evidence="3">
    <location>
        <position position="1"/>
    </location>
</feature>
<reference evidence="3 4" key="1">
    <citation type="submission" date="2011-02" db="EMBL/GenBank/DDBJ databases">
        <title>The Genome Sequence of Sphaeroforma arctica JP610.</title>
        <authorList>
            <consortium name="The Broad Institute Genome Sequencing Platform"/>
            <person name="Russ C."/>
            <person name="Cuomo C."/>
            <person name="Young S.K."/>
            <person name="Zeng Q."/>
            <person name="Gargeya S."/>
            <person name="Alvarado L."/>
            <person name="Berlin A."/>
            <person name="Chapman S.B."/>
            <person name="Chen Z."/>
            <person name="Freedman E."/>
            <person name="Gellesch M."/>
            <person name="Goldberg J."/>
            <person name="Griggs A."/>
            <person name="Gujja S."/>
            <person name="Heilman E."/>
            <person name="Heiman D."/>
            <person name="Howarth C."/>
            <person name="Mehta T."/>
            <person name="Neiman D."/>
            <person name="Pearson M."/>
            <person name="Roberts A."/>
            <person name="Saif S."/>
            <person name="Shea T."/>
            <person name="Shenoy N."/>
            <person name="Sisk P."/>
            <person name="Stolte C."/>
            <person name="Sykes S."/>
            <person name="White J."/>
            <person name="Yandava C."/>
            <person name="Burger G."/>
            <person name="Gray M.W."/>
            <person name="Holland P.W.H."/>
            <person name="King N."/>
            <person name="Lang F.B.F."/>
            <person name="Roger A.J."/>
            <person name="Ruiz-Trillo I."/>
            <person name="Haas B."/>
            <person name="Nusbaum C."/>
            <person name="Birren B."/>
        </authorList>
    </citation>
    <scope>NUCLEOTIDE SEQUENCE [LARGE SCALE GENOMIC DNA]</scope>
    <source>
        <strain evidence="3 4">JP610</strain>
    </source>
</reference>
<proteinExistence type="inferred from homology"/>
<dbReference type="GeneID" id="25911928"/>
<gene>
    <name evidence="3" type="ORF">SARC_11424</name>
</gene>
<name>A0A0L0FJ89_9EUKA</name>
<accession>A0A0L0FJ89</accession>
<dbReference type="EMBL" id="KQ243276">
    <property type="protein sequence ID" value="KNC76063.1"/>
    <property type="molecule type" value="Genomic_DNA"/>
</dbReference>
<dbReference type="RefSeq" id="XP_014149965.1">
    <property type="nucleotide sequence ID" value="XM_014294490.1"/>
</dbReference>
<feature type="transmembrane region" description="Helical" evidence="2">
    <location>
        <begin position="121"/>
        <end position="141"/>
    </location>
</feature>
<keyword evidence="2" id="KW-0472">Membrane</keyword>
<evidence type="ECO:0000256" key="2">
    <source>
        <dbReference type="SAM" id="Phobius"/>
    </source>
</evidence>
<feature type="transmembrane region" description="Helical" evidence="2">
    <location>
        <begin position="90"/>
        <end position="109"/>
    </location>
</feature>
<keyword evidence="2" id="KW-0812">Transmembrane</keyword>
<dbReference type="GO" id="GO:0016020">
    <property type="term" value="C:membrane"/>
    <property type="evidence" value="ECO:0007669"/>
    <property type="project" value="InterPro"/>
</dbReference>
<evidence type="ECO:0000313" key="3">
    <source>
        <dbReference type="EMBL" id="KNC76063.1"/>
    </source>
</evidence>
<comment type="similarity">
    <text evidence="1">Belongs to the multi antimicrobial extrusion (MATE) (TC 2.A.66.1) family.</text>
</comment>
<feature type="transmembrane region" description="Helical" evidence="2">
    <location>
        <begin position="20"/>
        <end position="40"/>
    </location>
</feature>
<evidence type="ECO:0000313" key="4">
    <source>
        <dbReference type="Proteomes" id="UP000054560"/>
    </source>
</evidence>
<dbReference type="GO" id="GO:0015297">
    <property type="term" value="F:antiporter activity"/>
    <property type="evidence" value="ECO:0007669"/>
    <property type="project" value="InterPro"/>
</dbReference>
<keyword evidence="2" id="KW-1133">Transmembrane helix</keyword>
<evidence type="ECO:0000256" key="1">
    <source>
        <dbReference type="ARBA" id="ARBA00010199"/>
    </source>
</evidence>
<protein>
    <submittedName>
        <fullName evidence="3">Uncharacterized protein</fullName>
    </submittedName>
</protein>
<dbReference type="Proteomes" id="UP000054560">
    <property type="component" value="Unassembled WGS sequence"/>
</dbReference>
<dbReference type="STRING" id="667725.A0A0L0FJ89"/>
<sequence length="181" mass="19548">QVGRSVGRSDWADVGKRVRVAIAVALFAGALCGGTLWAVSEKVYDNMHLDEHVRALARPYYALRVFGVPFKFMNNVVMGVLGGYQRLEAVGFLSVTVAVVQVIGDLIALKWINMGLTGVGVSSLVSLIYGAVLGLLLIIWLPPPEADGVIRLLPSFLGGNDDHHHYGLRVVVSGWGPLIDW</sequence>
<dbReference type="GO" id="GO:0042910">
    <property type="term" value="F:xenobiotic transmembrane transporter activity"/>
    <property type="evidence" value="ECO:0007669"/>
    <property type="project" value="InterPro"/>
</dbReference>
<organism evidence="3 4">
    <name type="scientific">Sphaeroforma arctica JP610</name>
    <dbReference type="NCBI Taxonomy" id="667725"/>
    <lineage>
        <taxon>Eukaryota</taxon>
        <taxon>Ichthyosporea</taxon>
        <taxon>Ichthyophonida</taxon>
        <taxon>Sphaeroforma</taxon>
    </lineage>
</organism>